<gene>
    <name evidence="6" type="ORF">RI129_010768</name>
</gene>
<dbReference type="AlphaFoldDB" id="A0AAN7V2L5"/>
<dbReference type="InterPro" id="IPR029055">
    <property type="entry name" value="Ntn_hydrolases_N"/>
</dbReference>
<feature type="domain" description="Proteasome alpha-type subunits" evidence="5">
    <location>
        <begin position="6"/>
        <end position="28"/>
    </location>
</feature>
<comment type="similarity">
    <text evidence="3 4">Belongs to the peptidase T1A family.</text>
</comment>
<dbReference type="Gene3D" id="3.60.20.10">
    <property type="entry name" value="Glutamine Phosphoribosylpyrophosphate, subunit 1, domain 1"/>
    <property type="match status" value="1"/>
</dbReference>
<dbReference type="GO" id="GO:0005737">
    <property type="term" value="C:cytoplasm"/>
    <property type="evidence" value="ECO:0007669"/>
    <property type="project" value="UniProtKB-SubCell"/>
</dbReference>
<dbReference type="InterPro" id="IPR000426">
    <property type="entry name" value="Proteasome_asu_N"/>
</dbReference>
<keyword evidence="4" id="KW-0539">Nucleus</keyword>
<dbReference type="Pfam" id="PF10584">
    <property type="entry name" value="Proteasome_A_N"/>
    <property type="match status" value="1"/>
</dbReference>
<dbReference type="GO" id="GO:0019773">
    <property type="term" value="C:proteasome core complex, alpha-subunit complex"/>
    <property type="evidence" value="ECO:0007669"/>
    <property type="project" value="UniProtKB-UniRule"/>
</dbReference>
<comment type="subcellular location">
    <subcellularLocation>
        <location evidence="4">Cytoplasm</location>
    </subcellularLocation>
    <subcellularLocation>
        <location evidence="4">Nucleus</location>
    </subcellularLocation>
</comment>
<dbReference type="Pfam" id="PF00227">
    <property type="entry name" value="Proteasome"/>
    <property type="match status" value="1"/>
</dbReference>
<dbReference type="PROSITE" id="PS00388">
    <property type="entry name" value="PROTEASOME_ALPHA_1"/>
    <property type="match status" value="1"/>
</dbReference>
<reference evidence="6 7" key="1">
    <citation type="journal article" date="2024" name="Insects">
        <title>An Improved Chromosome-Level Genome Assembly of the Firefly Pyrocoelia pectoralis.</title>
        <authorList>
            <person name="Fu X."/>
            <person name="Meyer-Rochow V.B."/>
            <person name="Ballantyne L."/>
            <person name="Zhu X."/>
        </authorList>
    </citation>
    <scope>NUCLEOTIDE SEQUENCE [LARGE SCALE GENOMIC DNA]</scope>
    <source>
        <strain evidence="6">XCY_ONT2</strain>
    </source>
</reference>
<name>A0AAN7V2L5_9COLE</name>
<evidence type="ECO:0000259" key="5">
    <source>
        <dbReference type="PROSITE" id="PS00388"/>
    </source>
</evidence>
<dbReference type="InterPro" id="IPR023332">
    <property type="entry name" value="Proteasome_alpha-type"/>
</dbReference>
<evidence type="ECO:0000256" key="1">
    <source>
        <dbReference type="ARBA" id="ARBA00002000"/>
    </source>
</evidence>
<evidence type="ECO:0000256" key="3">
    <source>
        <dbReference type="PROSITE-ProRule" id="PRU00808"/>
    </source>
</evidence>
<keyword evidence="7" id="KW-1185">Reference proteome</keyword>
<protein>
    <recommendedName>
        <fullName evidence="4">Proteasome subunit alpha type</fullName>
    </recommendedName>
</protein>
<evidence type="ECO:0000313" key="7">
    <source>
        <dbReference type="Proteomes" id="UP001329430"/>
    </source>
</evidence>
<evidence type="ECO:0000313" key="6">
    <source>
        <dbReference type="EMBL" id="KAK5639957.1"/>
    </source>
</evidence>
<proteinExistence type="inferred from homology"/>
<dbReference type="SUPFAM" id="SSF56235">
    <property type="entry name" value="N-terminal nucleophile aminohydrolases (Ntn hydrolases)"/>
    <property type="match status" value="1"/>
</dbReference>
<dbReference type="GO" id="GO:0006511">
    <property type="term" value="P:ubiquitin-dependent protein catabolic process"/>
    <property type="evidence" value="ECO:0007669"/>
    <property type="project" value="InterPro"/>
</dbReference>
<evidence type="ECO:0000256" key="4">
    <source>
        <dbReference type="RuleBase" id="RU000551"/>
    </source>
</evidence>
<dbReference type="InterPro" id="IPR001353">
    <property type="entry name" value="Proteasome_sua/b"/>
</dbReference>
<dbReference type="PANTHER" id="PTHR11599">
    <property type="entry name" value="PROTEASOME SUBUNIT ALPHA/BETA"/>
    <property type="match status" value="1"/>
</dbReference>
<organism evidence="6 7">
    <name type="scientific">Pyrocoelia pectoralis</name>
    <dbReference type="NCBI Taxonomy" id="417401"/>
    <lineage>
        <taxon>Eukaryota</taxon>
        <taxon>Metazoa</taxon>
        <taxon>Ecdysozoa</taxon>
        <taxon>Arthropoda</taxon>
        <taxon>Hexapoda</taxon>
        <taxon>Insecta</taxon>
        <taxon>Pterygota</taxon>
        <taxon>Neoptera</taxon>
        <taxon>Endopterygota</taxon>
        <taxon>Coleoptera</taxon>
        <taxon>Polyphaga</taxon>
        <taxon>Elateriformia</taxon>
        <taxon>Elateroidea</taxon>
        <taxon>Lampyridae</taxon>
        <taxon>Lampyrinae</taxon>
        <taxon>Pyrocoelia</taxon>
    </lineage>
</organism>
<dbReference type="SMART" id="SM00948">
    <property type="entry name" value="Proteasome_A_N"/>
    <property type="match status" value="1"/>
</dbReference>
<dbReference type="GO" id="GO:0005634">
    <property type="term" value="C:nucleus"/>
    <property type="evidence" value="ECO:0007669"/>
    <property type="project" value="UniProtKB-SubCell"/>
</dbReference>
<dbReference type="Proteomes" id="UP001329430">
    <property type="component" value="Chromosome 8"/>
</dbReference>
<accession>A0AAN7V2L5</accession>
<keyword evidence="4" id="KW-0963">Cytoplasm</keyword>
<sequence>MFRNPYDFDVTIWSPQGRLHQVEYALEAVKQGAPTIGIKCANFAVLVSFKRTSIDLALFQKKIVEVDPYVGISFSGLTCDAKLLANFLRTECLSYRYGYNRCIPLDHLVQRLGKKMHMATQRYNTRPYGVGILIAGCDELGPHIYECSPSGNFFDCKAIAIGGRCQSARTYLEKHLTEFPLCDHEETIKHGLKALQSTLPCDAILTQINVAIGLVGRNHRLQILDDDEVSNYLTSI</sequence>
<dbReference type="EMBL" id="JAVRBK010000008">
    <property type="protein sequence ID" value="KAK5639957.1"/>
    <property type="molecule type" value="Genomic_DNA"/>
</dbReference>
<dbReference type="PROSITE" id="PS51475">
    <property type="entry name" value="PROTEASOME_ALPHA_2"/>
    <property type="match status" value="1"/>
</dbReference>
<keyword evidence="2 3" id="KW-0647">Proteasome</keyword>
<dbReference type="InterPro" id="IPR050115">
    <property type="entry name" value="Proteasome_alpha"/>
</dbReference>
<comment type="function">
    <text evidence="1">The proteasome is a multicatalytic proteinase complex which is characterized by its ability to cleave peptides with Arg, Phe, Tyr, Leu, and Glu adjacent to the leaving group at neutral or slightly basic pH. The proteasome has an ATP-dependent proteolytic activity.</text>
</comment>
<evidence type="ECO:0000256" key="2">
    <source>
        <dbReference type="ARBA" id="ARBA00022942"/>
    </source>
</evidence>
<dbReference type="FunFam" id="3.60.20.10:FF:000063">
    <property type="entry name" value="Proteasome subunit alpha type"/>
    <property type="match status" value="1"/>
</dbReference>
<comment type="caution">
    <text evidence="6">The sequence shown here is derived from an EMBL/GenBank/DDBJ whole genome shotgun (WGS) entry which is preliminary data.</text>
</comment>
<comment type="subunit">
    <text evidence="4">The 20S proteasome core is composed of 28 subunits that are arranged in four stacked rings, resulting in a barrel-shaped structure. The two end rings are each formed by seven alpha subunits, and the two central rings are each formed by seven beta subunits.</text>
</comment>